<keyword evidence="5" id="KW-0732">Signal</keyword>
<accession>A0A7K0FP44</accession>
<gene>
    <name evidence="6" type="ORF">GJJ64_07485</name>
</gene>
<keyword evidence="7" id="KW-1185">Reference proteome</keyword>
<feature type="signal peptide" evidence="5">
    <location>
        <begin position="1"/>
        <end position="24"/>
    </location>
</feature>
<comment type="similarity">
    <text evidence="1 4">Belongs to the glycosyl hydrolase 28 family.</text>
</comment>
<keyword evidence="3 4" id="KW-0326">Glycosidase</keyword>
<evidence type="ECO:0000256" key="3">
    <source>
        <dbReference type="ARBA" id="ARBA00023295"/>
    </source>
</evidence>
<dbReference type="PANTHER" id="PTHR31339">
    <property type="entry name" value="PECTIN LYASE-RELATED"/>
    <property type="match status" value="1"/>
</dbReference>
<dbReference type="PANTHER" id="PTHR31339:SF9">
    <property type="entry name" value="PLASMIN AND FIBRONECTIN-BINDING PROTEIN A"/>
    <property type="match status" value="1"/>
</dbReference>
<comment type="caution">
    <text evidence="6">The sequence shown here is derived from an EMBL/GenBank/DDBJ whole genome shotgun (WGS) entry which is preliminary data.</text>
</comment>
<dbReference type="SUPFAM" id="SSF51126">
    <property type="entry name" value="Pectin lyase-like"/>
    <property type="match status" value="1"/>
</dbReference>
<feature type="chain" id="PRO_5029674917" evidence="5">
    <location>
        <begin position="25"/>
        <end position="518"/>
    </location>
</feature>
<proteinExistence type="inferred from homology"/>
<evidence type="ECO:0000313" key="6">
    <source>
        <dbReference type="EMBL" id="MRX47020.1"/>
    </source>
</evidence>
<evidence type="ECO:0000313" key="7">
    <source>
        <dbReference type="Proteomes" id="UP000462931"/>
    </source>
</evidence>
<dbReference type="GO" id="GO:0005975">
    <property type="term" value="P:carbohydrate metabolic process"/>
    <property type="evidence" value="ECO:0007669"/>
    <property type="project" value="InterPro"/>
</dbReference>
<reference evidence="6 7" key="1">
    <citation type="submission" date="2019-11" db="EMBL/GenBank/DDBJ databases">
        <authorList>
            <person name="Cheng Q."/>
            <person name="Yang Z."/>
        </authorList>
    </citation>
    <scope>NUCLEOTIDE SEQUENCE [LARGE SCALE GENOMIC DNA]</scope>
    <source>
        <strain evidence="6 7">HX-22-1</strain>
    </source>
</reference>
<evidence type="ECO:0000256" key="4">
    <source>
        <dbReference type="RuleBase" id="RU361169"/>
    </source>
</evidence>
<dbReference type="AlphaFoldDB" id="A0A7K0FP44"/>
<evidence type="ECO:0000256" key="2">
    <source>
        <dbReference type="ARBA" id="ARBA00022801"/>
    </source>
</evidence>
<organism evidence="6 7">
    <name type="scientific">Pedobacter puniceum</name>
    <dbReference type="NCBI Taxonomy" id="2666136"/>
    <lineage>
        <taxon>Bacteria</taxon>
        <taxon>Pseudomonadati</taxon>
        <taxon>Bacteroidota</taxon>
        <taxon>Sphingobacteriia</taxon>
        <taxon>Sphingobacteriales</taxon>
        <taxon>Sphingobacteriaceae</taxon>
        <taxon>Pedobacter</taxon>
    </lineage>
</organism>
<name>A0A7K0FP44_9SPHI</name>
<dbReference type="RefSeq" id="WP_154287115.1">
    <property type="nucleotide sequence ID" value="NZ_WKJI01000002.1"/>
</dbReference>
<dbReference type="Proteomes" id="UP000462931">
    <property type="component" value="Unassembled WGS sequence"/>
</dbReference>
<keyword evidence="2 4" id="KW-0378">Hydrolase</keyword>
<dbReference type="InterPro" id="IPR011050">
    <property type="entry name" value="Pectin_lyase_fold/virulence"/>
</dbReference>
<dbReference type="Gene3D" id="2.160.20.10">
    <property type="entry name" value="Single-stranded right-handed beta-helix, Pectin lyase-like"/>
    <property type="match status" value="1"/>
</dbReference>
<dbReference type="Pfam" id="PF00295">
    <property type="entry name" value="Glyco_hydro_28"/>
    <property type="match status" value="1"/>
</dbReference>
<dbReference type="EMBL" id="WKJI01000002">
    <property type="protein sequence ID" value="MRX47020.1"/>
    <property type="molecule type" value="Genomic_DNA"/>
</dbReference>
<dbReference type="SMART" id="SM00710">
    <property type="entry name" value="PbH1"/>
    <property type="match status" value="5"/>
</dbReference>
<dbReference type="InterPro" id="IPR051801">
    <property type="entry name" value="GH28_Enzymes"/>
</dbReference>
<protein>
    <submittedName>
        <fullName evidence="6">Glycoside hydrolase family 28 protein</fullName>
    </submittedName>
</protein>
<evidence type="ECO:0000256" key="1">
    <source>
        <dbReference type="ARBA" id="ARBA00008834"/>
    </source>
</evidence>
<dbReference type="GO" id="GO:0004650">
    <property type="term" value="F:polygalacturonase activity"/>
    <property type="evidence" value="ECO:0007669"/>
    <property type="project" value="InterPro"/>
</dbReference>
<sequence length="518" mass="55834">MLKSIIKVLSVAFLLLTINRTAVKASETVIVDVTKHGVVADTNVVNTKAIQKLIDDYSKKGGALLHFPAGKYVSGTILLKDNITISLSEKTELLGSKNIADYQMVDAFRTGNGALMGYCFIGAVDAKNVGIIGGGTINGRGKDVLASGGRGKRPFLVRFVRSTGIVVKDVKLINSTAWTTHFFACKGIDISGVTIKSRGLGNNDGFDIDCSQDVKIFNCDIDTGDDGLCFKTTWSQMACKNIEVKGLRITSNHGGIKFGTESMAPFENIKISDVYIYDTRNGGIKINSVDGAQIRNVEISNITMNNVRTPMLIRLGSRLNVFRKDSDTKQKTGVIENVSIRNVNAKAANPAQIDPPSGILITGVPGHDIKNLTLENIDIRIAGGGNAKHARQVVPEAETAYPEISTFKPTIPAYGIWARHVSGLTLKNISFTVDSTDLRPAFIIEDGKNVNISNSQVPTFEGAEAVIRLENVQAANITQVSTTGKAKALVRVEGKSGDVKALKNKFDKIVKEIEIIKP</sequence>
<dbReference type="InterPro" id="IPR012334">
    <property type="entry name" value="Pectin_lyas_fold"/>
</dbReference>
<evidence type="ECO:0000256" key="5">
    <source>
        <dbReference type="SAM" id="SignalP"/>
    </source>
</evidence>
<dbReference type="InterPro" id="IPR006626">
    <property type="entry name" value="PbH1"/>
</dbReference>
<dbReference type="InterPro" id="IPR000743">
    <property type="entry name" value="Glyco_hydro_28"/>
</dbReference>